<organism evidence="3 4">
    <name type="scientific">Flemingia macrophylla</name>
    <dbReference type="NCBI Taxonomy" id="520843"/>
    <lineage>
        <taxon>Eukaryota</taxon>
        <taxon>Viridiplantae</taxon>
        <taxon>Streptophyta</taxon>
        <taxon>Embryophyta</taxon>
        <taxon>Tracheophyta</taxon>
        <taxon>Spermatophyta</taxon>
        <taxon>Magnoliopsida</taxon>
        <taxon>eudicotyledons</taxon>
        <taxon>Gunneridae</taxon>
        <taxon>Pentapetalae</taxon>
        <taxon>rosids</taxon>
        <taxon>fabids</taxon>
        <taxon>Fabales</taxon>
        <taxon>Fabaceae</taxon>
        <taxon>Papilionoideae</taxon>
        <taxon>50 kb inversion clade</taxon>
        <taxon>NPAAA clade</taxon>
        <taxon>indigoferoid/millettioid clade</taxon>
        <taxon>Phaseoleae</taxon>
        <taxon>Flemingia</taxon>
    </lineage>
</organism>
<evidence type="ECO:0000313" key="3">
    <source>
        <dbReference type="EMBL" id="KAL2330031.1"/>
    </source>
</evidence>
<dbReference type="InterPro" id="IPR045501">
    <property type="entry name" value="DUF6490"/>
</dbReference>
<feature type="region of interest" description="Disordered" evidence="1">
    <location>
        <begin position="1"/>
        <end position="28"/>
    </location>
</feature>
<feature type="transmembrane region" description="Helical" evidence="2">
    <location>
        <begin position="142"/>
        <end position="162"/>
    </location>
</feature>
<name>A0ABD1M2T0_9FABA</name>
<feature type="transmembrane region" description="Helical" evidence="2">
    <location>
        <begin position="63"/>
        <end position="83"/>
    </location>
</feature>
<keyword evidence="2" id="KW-0812">Transmembrane</keyword>
<keyword evidence="2" id="KW-1133">Transmembrane helix</keyword>
<dbReference type="InterPro" id="IPR035973">
    <property type="entry name" value="Cyt_c_oxidase_su3-like_sf"/>
</dbReference>
<evidence type="ECO:0000256" key="1">
    <source>
        <dbReference type="SAM" id="MobiDB-lite"/>
    </source>
</evidence>
<reference evidence="3 4" key="1">
    <citation type="submission" date="2024-08" db="EMBL/GenBank/DDBJ databases">
        <title>Insights into the chromosomal genome structure of Flemingia macrophylla.</title>
        <authorList>
            <person name="Ding Y."/>
            <person name="Zhao Y."/>
            <person name="Bi W."/>
            <person name="Wu M."/>
            <person name="Zhao G."/>
            <person name="Gong Y."/>
            <person name="Li W."/>
            <person name="Zhang P."/>
        </authorList>
    </citation>
    <scope>NUCLEOTIDE SEQUENCE [LARGE SCALE GENOMIC DNA]</scope>
    <source>
        <strain evidence="3">DYQJB</strain>
        <tissue evidence="3">Leaf</tissue>
    </source>
</reference>
<accession>A0ABD1M2T0</accession>
<gene>
    <name evidence="3" type="ORF">Fmac_017612</name>
</gene>
<feature type="transmembrane region" description="Helical" evidence="2">
    <location>
        <begin position="115"/>
        <end position="136"/>
    </location>
</feature>
<evidence type="ECO:0000256" key="2">
    <source>
        <dbReference type="SAM" id="Phobius"/>
    </source>
</evidence>
<keyword evidence="2" id="KW-0472">Membrane</keyword>
<proteinExistence type="predicted"/>
<keyword evidence="4" id="KW-1185">Reference proteome</keyword>
<dbReference type="PANTHER" id="PTHR46610">
    <property type="entry name" value="OS05G0181300 PROTEIN"/>
    <property type="match status" value="1"/>
</dbReference>
<protein>
    <submittedName>
        <fullName evidence="3">Uncharacterized protein</fullName>
    </submittedName>
</protein>
<sequence length="208" mass="23686">MITNGESNPCPLPLEDSNLNDDNNNNNNNNNQRPFSILPFFGVINMTITSVTTIYRAYNNGDFQMIAFVTFVFIGTFLLDSWIRLYNMPPHDDHHHHHHHHHHHRSSAEKLKLKIGIWVLVSSIMFGFAYEFSTFLSFFESLAFFGVVTSGNIFLFYVYFIWELVDQSGTTCSITSGGESQKALASWHNGGKGDGKEYRLLLEGVDNV</sequence>
<comment type="caution">
    <text evidence="3">The sequence shown here is derived from an EMBL/GenBank/DDBJ whole genome shotgun (WGS) entry which is preliminary data.</text>
</comment>
<dbReference type="AlphaFoldDB" id="A0ABD1M2T0"/>
<dbReference type="SUPFAM" id="SSF81452">
    <property type="entry name" value="Cytochrome c oxidase subunit III-like"/>
    <property type="match status" value="1"/>
</dbReference>
<feature type="transmembrane region" description="Helical" evidence="2">
    <location>
        <begin position="37"/>
        <end position="57"/>
    </location>
</feature>
<dbReference type="PANTHER" id="PTHR46610:SF20">
    <property type="entry name" value="OS05G0181300 PROTEIN"/>
    <property type="match status" value="1"/>
</dbReference>
<evidence type="ECO:0000313" key="4">
    <source>
        <dbReference type="Proteomes" id="UP001603857"/>
    </source>
</evidence>
<dbReference type="Proteomes" id="UP001603857">
    <property type="component" value="Unassembled WGS sequence"/>
</dbReference>
<dbReference type="EMBL" id="JBGMDY010000006">
    <property type="protein sequence ID" value="KAL2330031.1"/>
    <property type="molecule type" value="Genomic_DNA"/>
</dbReference>